<dbReference type="OrthoDB" id="9798709at2"/>
<reference evidence="2 3" key="1">
    <citation type="submission" date="2019-07" db="EMBL/GenBank/DDBJ databases">
        <title>Full genome sequence of Sphingomonas sp. 4R-6-7(HKS19).</title>
        <authorList>
            <person name="Im W.-T."/>
        </authorList>
    </citation>
    <scope>NUCLEOTIDE SEQUENCE [LARGE SCALE GENOMIC DNA]</scope>
    <source>
        <strain evidence="2 3">HKS19</strain>
    </source>
</reference>
<dbReference type="EMBL" id="CP042306">
    <property type="protein sequence ID" value="QDZ06918.1"/>
    <property type="molecule type" value="Genomic_DNA"/>
</dbReference>
<protein>
    <submittedName>
        <fullName evidence="2">Cupin domain-containing protein</fullName>
    </submittedName>
</protein>
<keyword evidence="3" id="KW-1185">Reference proteome</keyword>
<name>A0A5B8LFA8_9SPHN</name>
<evidence type="ECO:0000259" key="1">
    <source>
        <dbReference type="Pfam" id="PF07883"/>
    </source>
</evidence>
<feature type="domain" description="Cupin type-2" evidence="1">
    <location>
        <begin position="46"/>
        <end position="115"/>
    </location>
</feature>
<dbReference type="InterPro" id="IPR011051">
    <property type="entry name" value="RmlC_Cupin_sf"/>
</dbReference>
<dbReference type="SUPFAM" id="SSF51182">
    <property type="entry name" value="RmlC-like cupins"/>
    <property type="match status" value="1"/>
</dbReference>
<gene>
    <name evidence="2" type="ORF">FPZ24_05000</name>
</gene>
<proteinExistence type="predicted"/>
<organism evidence="2 3">
    <name type="scientific">Sphingomonas panacisoli</name>
    <dbReference type="NCBI Taxonomy" id="1813879"/>
    <lineage>
        <taxon>Bacteria</taxon>
        <taxon>Pseudomonadati</taxon>
        <taxon>Pseudomonadota</taxon>
        <taxon>Alphaproteobacteria</taxon>
        <taxon>Sphingomonadales</taxon>
        <taxon>Sphingomonadaceae</taxon>
        <taxon>Sphingomonas</taxon>
    </lineage>
</organism>
<dbReference type="Pfam" id="PF07883">
    <property type="entry name" value="Cupin_2"/>
    <property type="match status" value="1"/>
</dbReference>
<sequence>METDMKQQRDTIFVPAGSAELLSILGMTHHTMITPDETDGQFTALVVDIPPECGPPMHSHATDSEFFYVLDGTLTLSDPDGDIEAGPGDFCFLRAGGSHAFRNATDRPVRALVVVTPGGDAHRFFKSVDETIRHEVDMPLLAELADRSGIALTS</sequence>
<dbReference type="Gene3D" id="2.60.120.10">
    <property type="entry name" value="Jelly Rolls"/>
    <property type="match status" value="1"/>
</dbReference>
<dbReference type="PANTHER" id="PTHR36440:SF1">
    <property type="entry name" value="PUTATIVE (AFU_ORTHOLOGUE AFUA_8G07350)-RELATED"/>
    <property type="match status" value="1"/>
</dbReference>
<dbReference type="InterPro" id="IPR013096">
    <property type="entry name" value="Cupin_2"/>
</dbReference>
<evidence type="ECO:0000313" key="3">
    <source>
        <dbReference type="Proteomes" id="UP000315673"/>
    </source>
</evidence>
<dbReference type="AlphaFoldDB" id="A0A5B8LFA8"/>
<dbReference type="PANTHER" id="PTHR36440">
    <property type="entry name" value="PUTATIVE (AFU_ORTHOLOGUE AFUA_8G07350)-RELATED"/>
    <property type="match status" value="1"/>
</dbReference>
<accession>A0A5B8LFA8</accession>
<dbReference type="InterPro" id="IPR053146">
    <property type="entry name" value="QDO-like"/>
</dbReference>
<evidence type="ECO:0000313" key="2">
    <source>
        <dbReference type="EMBL" id="QDZ06918.1"/>
    </source>
</evidence>
<dbReference type="InterPro" id="IPR014710">
    <property type="entry name" value="RmlC-like_jellyroll"/>
</dbReference>
<dbReference type="Proteomes" id="UP000315673">
    <property type="component" value="Chromosome"/>
</dbReference>
<dbReference type="KEGG" id="spai:FPZ24_05000"/>